<reference evidence="2 3" key="1">
    <citation type="journal article" date="2013" name="Nat. Commun.">
        <title>Genome analysis reveals insights into physiology and longevity of the Brandt's bat Myotis brandtii.</title>
        <authorList>
            <person name="Seim I."/>
            <person name="Fang X."/>
            <person name="Xiong Z."/>
            <person name="Lobanov A.V."/>
            <person name="Huang Z."/>
            <person name="Ma S."/>
            <person name="Feng Y."/>
            <person name="Turanov A.A."/>
            <person name="Zhu Y."/>
            <person name="Lenz T.L."/>
            <person name="Gerashchenko M.V."/>
            <person name="Fan D."/>
            <person name="Hee Yim S."/>
            <person name="Yao X."/>
            <person name="Jordan D."/>
            <person name="Xiong Y."/>
            <person name="Ma Y."/>
            <person name="Lyapunov A.N."/>
            <person name="Chen G."/>
            <person name="Kulakova O.I."/>
            <person name="Sun Y."/>
            <person name="Lee S.G."/>
            <person name="Bronson R.T."/>
            <person name="Moskalev A.A."/>
            <person name="Sunyaev S.R."/>
            <person name="Zhang G."/>
            <person name="Krogh A."/>
            <person name="Wang J."/>
            <person name="Gladyshev V.N."/>
        </authorList>
    </citation>
    <scope>NUCLEOTIDE SEQUENCE [LARGE SCALE GENOMIC DNA]</scope>
</reference>
<dbReference type="Proteomes" id="UP000052978">
    <property type="component" value="Unassembled WGS sequence"/>
</dbReference>
<proteinExistence type="predicted"/>
<gene>
    <name evidence="2" type="ORF">D623_10035385</name>
</gene>
<accession>S7MMT5</accession>
<evidence type="ECO:0000313" key="3">
    <source>
        <dbReference type="Proteomes" id="UP000052978"/>
    </source>
</evidence>
<dbReference type="AlphaFoldDB" id="S7MMT5"/>
<sequence>MQPRSDLYNNHHHPLKALSRFLTPAGTKTNSLPTAKEALQNARPAASFSSFLCYLSSLGRNLIALSEPVFSRLGSYLGSGFSLKQNENYTYCVLAHRLVHNTKKSSSSGCRRRGEDGHRARGHS</sequence>
<evidence type="ECO:0000313" key="2">
    <source>
        <dbReference type="EMBL" id="EPQ05466.1"/>
    </source>
</evidence>
<dbReference type="EMBL" id="KE161800">
    <property type="protein sequence ID" value="EPQ05466.1"/>
    <property type="molecule type" value="Genomic_DNA"/>
</dbReference>
<protein>
    <submittedName>
        <fullName evidence="2">Uncharacterized protein</fullName>
    </submittedName>
</protein>
<evidence type="ECO:0000256" key="1">
    <source>
        <dbReference type="SAM" id="MobiDB-lite"/>
    </source>
</evidence>
<organism evidence="2 3">
    <name type="scientific">Myotis brandtii</name>
    <name type="common">Brandt's bat</name>
    <dbReference type="NCBI Taxonomy" id="109478"/>
    <lineage>
        <taxon>Eukaryota</taxon>
        <taxon>Metazoa</taxon>
        <taxon>Chordata</taxon>
        <taxon>Craniata</taxon>
        <taxon>Vertebrata</taxon>
        <taxon>Euteleostomi</taxon>
        <taxon>Mammalia</taxon>
        <taxon>Eutheria</taxon>
        <taxon>Laurasiatheria</taxon>
        <taxon>Chiroptera</taxon>
        <taxon>Yangochiroptera</taxon>
        <taxon>Vespertilionidae</taxon>
        <taxon>Myotis</taxon>
    </lineage>
</organism>
<name>S7MMT5_MYOBR</name>
<keyword evidence="3" id="KW-1185">Reference proteome</keyword>
<feature type="region of interest" description="Disordered" evidence="1">
    <location>
        <begin position="102"/>
        <end position="124"/>
    </location>
</feature>
<feature type="compositionally biased region" description="Basic and acidic residues" evidence="1">
    <location>
        <begin position="112"/>
        <end position="124"/>
    </location>
</feature>